<keyword evidence="5" id="KW-1185">Reference proteome</keyword>
<dbReference type="OrthoDB" id="25635at2157"/>
<evidence type="ECO:0000259" key="1">
    <source>
        <dbReference type="Pfam" id="PF21818"/>
    </source>
</evidence>
<name>A0A830E3Q0_9CREN</name>
<dbReference type="Proteomes" id="UP000657075">
    <property type="component" value="Unassembled WGS sequence"/>
</dbReference>
<evidence type="ECO:0000313" key="2">
    <source>
        <dbReference type="EMBL" id="BDR92975.1"/>
    </source>
</evidence>
<evidence type="ECO:0000313" key="5">
    <source>
        <dbReference type="Proteomes" id="UP001060771"/>
    </source>
</evidence>
<dbReference type="Proteomes" id="UP001060771">
    <property type="component" value="Chromosome"/>
</dbReference>
<reference evidence="5" key="3">
    <citation type="submission" date="2022-09" db="EMBL/GenBank/DDBJ databases">
        <title>Complete genome sequence of Vulcanisaeta souniana.</title>
        <authorList>
            <person name="Kato S."/>
            <person name="Itoh T."/>
            <person name="Ohkuma M."/>
        </authorList>
    </citation>
    <scope>NUCLEOTIDE SEQUENCE [LARGE SCALE GENOMIC DNA]</scope>
    <source>
        <strain evidence="5">JCM 11219</strain>
    </source>
</reference>
<feature type="domain" description="DUF6884" evidence="1">
    <location>
        <begin position="49"/>
        <end position="138"/>
    </location>
</feature>
<evidence type="ECO:0000313" key="3">
    <source>
        <dbReference type="EMBL" id="GGI83831.1"/>
    </source>
</evidence>
<dbReference type="EMBL" id="AP026830">
    <property type="protein sequence ID" value="BDR92975.1"/>
    <property type="molecule type" value="Genomic_DNA"/>
</dbReference>
<accession>A0A830E3Q0</accession>
<sequence length="192" mass="22256">MGRRVAVIINCSRRKSVNDEQVVKRLGGMPGFDLEREDEYRKLLSDLMRPALDMYDGPEFRVLRRFRGCADVFVFSARYGVISGDRWIIPYDAYLGNADESVLDKWMAYGNPDLNQLVSGRWDYVIIRLTKTYMRYFRKLVDPCKLGDDLHIITSRGNAFNCGNAVYHHIRGFGDSQSVLRKLLMEKCSFHP</sequence>
<reference evidence="3" key="2">
    <citation type="submission" date="2020-09" db="EMBL/GenBank/DDBJ databases">
        <authorList>
            <person name="Sun Q."/>
            <person name="Ohkuma M."/>
        </authorList>
    </citation>
    <scope>NUCLEOTIDE SEQUENCE</scope>
    <source>
        <strain evidence="3">JCM 11219</strain>
    </source>
</reference>
<proteinExistence type="predicted"/>
<gene>
    <name evidence="3" type="ORF">GCM10007112_20830</name>
    <name evidence="2" type="ORF">Vsou_20680</name>
</gene>
<organism evidence="3 4">
    <name type="scientific">Vulcanisaeta souniana JCM 11219</name>
    <dbReference type="NCBI Taxonomy" id="1293586"/>
    <lineage>
        <taxon>Archaea</taxon>
        <taxon>Thermoproteota</taxon>
        <taxon>Thermoprotei</taxon>
        <taxon>Thermoproteales</taxon>
        <taxon>Thermoproteaceae</taxon>
        <taxon>Vulcanisaeta</taxon>
    </lineage>
</organism>
<dbReference type="Pfam" id="PF21818">
    <property type="entry name" value="DUF6884"/>
    <property type="match status" value="1"/>
</dbReference>
<dbReference type="EMBL" id="BMNM01000010">
    <property type="protein sequence ID" value="GGI83831.1"/>
    <property type="molecule type" value="Genomic_DNA"/>
</dbReference>
<dbReference type="AlphaFoldDB" id="A0A830E3Q0"/>
<dbReference type="RefSeq" id="WP_188603873.1">
    <property type="nucleotide sequence ID" value="NZ_AP026830.1"/>
</dbReference>
<reference evidence="3" key="1">
    <citation type="journal article" date="2014" name="Int. J. Syst. Evol. Microbiol.">
        <title>Complete genome sequence of Corynebacterium casei LMG S-19264T (=DSM 44701T), isolated from a smear-ripened cheese.</title>
        <authorList>
            <consortium name="US DOE Joint Genome Institute (JGI-PGF)"/>
            <person name="Walter F."/>
            <person name="Albersmeier A."/>
            <person name="Kalinowski J."/>
            <person name="Ruckert C."/>
        </authorList>
    </citation>
    <scope>NUCLEOTIDE SEQUENCE</scope>
    <source>
        <strain evidence="3">JCM 11219</strain>
    </source>
</reference>
<dbReference type="GeneID" id="76207611"/>
<evidence type="ECO:0000313" key="4">
    <source>
        <dbReference type="Proteomes" id="UP000657075"/>
    </source>
</evidence>
<protein>
    <recommendedName>
        <fullName evidence="1">DUF6884 domain-containing protein</fullName>
    </recommendedName>
</protein>
<dbReference type="InterPro" id="IPR049251">
    <property type="entry name" value="DUF6884"/>
</dbReference>
<reference evidence="2" key="4">
    <citation type="journal article" date="2023" name="Microbiol. Resour. Announc.">
        <title>Complete Genome Sequence of Vulcanisaeta souniana Strain IC-059, a Hyperthermophilic Archaeon Isolated from Hot Spring Water in Japan.</title>
        <authorList>
            <person name="Kato S."/>
            <person name="Itoh T."/>
            <person name="Wu L."/>
            <person name="Ma J."/>
            <person name="Ohkuma M."/>
        </authorList>
    </citation>
    <scope>NUCLEOTIDE SEQUENCE</scope>
    <source>
        <strain evidence="2">JCM 11219</strain>
    </source>
</reference>